<organism evidence="2 3">
    <name type="scientific">Trichonephila clavipes</name>
    <name type="common">Golden silk orbweaver</name>
    <name type="synonym">Nephila clavipes</name>
    <dbReference type="NCBI Taxonomy" id="2585209"/>
    <lineage>
        <taxon>Eukaryota</taxon>
        <taxon>Metazoa</taxon>
        <taxon>Ecdysozoa</taxon>
        <taxon>Arthropoda</taxon>
        <taxon>Chelicerata</taxon>
        <taxon>Arachnida</taxon>
        <taxon>Araneae</taxon>
        <taxon>Araneomorphae</taxon>
        <taxon>Entelegynae</taxon>
        <taxon>Araneoidea</taxon>
        <taxon>Nephilidae</taxon>
        <taxon>Trichonephila</taxon>
    </lineage>
</organism>
<proteinExistence type="predicted"/>
<evidence type="ECO:0000313" key="2">
    <source>
        <dbReference type="EMBL" id="GFY17769.1"/>
    </source>
</evidence>
<protein>
    <submittedName>
        <fullName evidence="2">Uncharacterized protein</fullName>
    </submittedName>
</protein>
<feature type="compositionally biased region" description="Basic residues" evidence="1">
    <location>
        <begin position="101"/>
        <end position="112"/>
    </location>
</feature>
<comment type="caution">
    <text evidence="2">The sequence shown here is derived from an EMBL/GenBank/DDBJ whole genome shotgun (WGS) entry which is preliminary data.</text>
</comment>
<evidence type="ECO:0000256" key="1">
    <source>
        <dbReference type="SAM" id="MobiDB-lite"/>
    </source>
</evidence>
<gene>
    <name evidence="2" type="ORF">TNCV_1075041</name>
</gene>
<reference evidence="2" key="1">
    <citation type="submission" date="2020-08" db="EMBL/GenBank/DDBJ databases">
        <title>Multicomponent nature underlies the extraordinary mechanical properties of spider dragline silk.</title>
        <authorList>
            <person name="Kono N."/>
            <person name="Nakamura H."/>
            <person name="Mori M."/>
            <person name="Yoshida Y."/>
            <person name="Ohtoshi R."/>
            <person name="Malay A.D."/>
            <person name="Moran D.A.P."/>
            <person name="Tomita M."/>
            <person name="Numata K."/>
            <person name="Arakawa K."/>
        </authorList>
    </citation>
    <scope>NUCLEOTIDE SEQUENCE</scope>
</reference>
<feature type="region of interest" description="Disordered" evidence="1">
    <location>
        <begin position="69"/>
        <end position="112"/>
    </location>
</feature>
<dbReference type="AlphaFoldDB" id="A0A8X6VQR9"/>
<accession>A0A8X6VQR9</accession>
<evidence type="ECO:0000313" key="3">
    <source>
        <dbReference type="Proteomes" id="UP000887159"/>
    </source>
</evidence>
<dbReference type="EMBL" id="BMAU01021346">
    <property type="protein sequence ID" value="GFY17769.1"/>
    <property type="molecule type" value="Genomic_DNA"/>
</dbReference>
<dbReference type="Proteomes" id="UP000887159">
    <property type="component" value="Unassembled WGS sequence"/>
</dbReference>
<keyword evidence="3" id="KW-1185">Reference proteome</keyword>
<name>A0A8X6VQR9_TRICX</name>
<sequence>MNAIILKRCRTSSILHLHNVALEPQQLPTSDLRYWNTFTVSFFRCKILTFDLSKGKILGQHTAVFGDKSFSPSGSTNKPGFFKNGGRDEKKRERRGLQNCVKRRTMLKKRSS</sequence>